<dbReference type="InterPro" id="IPR015422">
    <property type="entry name" value="PyrdxlP-dep_Trfase_small"/>
</dbReference>
<feature type="modified residue" description="N6-(pyridoxal phosphate)lysine" evidence="7">
    <location>
        <position position="267"/>
    </location>
</feature>
<dbReference type="EMBL" id="BBLT01000004">
    <property type="protein sequence ID" value="GAL85091.1"/>
    <property type="molecule type" value="Genomic_DNA"/>
</dbReference>
<dbReference type="RefSeq" id="WP_045463110.1">
    <property type="nucleotide sequence ID" value="NZ_BBLT01000004.1"/>
</dbReference>
<evidence type="ECO:0000256" key="7">
    <source>
        <dbReference type="HAMAP-Rule" id="MF_00375"/>
    </source>
</evidence>
<dbReference type="eggNOG" id="COG0001">
    <property type="taxonomic scope" value="Bacteria"/>
</dbReference>
<accession>A0A098LDN7</accession>
<dbReference type="OrthoDB" id="9807885at2"/>
<evidence type="ECO:0000256" key="2">
    <source>
        <dbReference type="ARBA" id="ARBA00004819"/>
    </source>
</evidence>
<comment type="subunit">
    <text evidence="7">Homodimer.</text>
</comment>
<comment type="cofactor">
    <cofactor evidence="1 7">
        <name>pyridoxal 5'-phosphate</name>
        <dbReference type="ChEBI" id="CHEBI:597326"/>
    </cofactor>
</comment>
<keyword evidence="7" id="KW-0963">Cytoplasm</keyword>
<comment type="similarity">
    <text evidence="3 7">Belongs to the class-III pyridoxal-phosphate-dependent aminotransferase family. HemL subfamily.</text>
</comment>
<evidence type="ECO:0000256" key="3">
    <source>
        <dbReference type="ARBA" id="ARBA00008981"/>
    </source>
</evidence>
<evidence type="ECO:0000256" key="5">
    <source>
        <dbReference type="ARBA" id="ARBA00023235"/>
    </source>
</evidence>
<dbReference type="GO" id="GO:0008483">
    <property type="term" value="F:transaminase activity"/>
    <property type="evidence" value="ECO:0007669"/>
    <property type="project" value="UniProtKB-KW"/>
</dbReference>
<dbReference type="InterPro" id="IPR004639">
    <property type="entry name" value="4pyrrol_synth_GluAld_NH2Trfase"/>
</dbReference>
<dbReference type="AlphaFoldDB" id="A0A098LDN7"/>
<dbReference type="EC" id="5.4.3.8" evidence="7"/>
<comment type="catalytic activity">
    <reaction evidence="7">
        <text>(S)-4-amino-5-oxopentanoate = 5-aminolevulinate</text>
        <dbReference type="Rhea" id="RHEA:14265"/>
        <dbReference type="ChEBI" id="CHEBI:57501"/>
        <dbReference type="ChEBI" id="CHEBI:356416"/>
        <dbReference type="EC" id="5.4.3.8"/>
    </reaction>
</comment>
<dbReference type="GO" id="GO:0042286">
    <property type="term" value="F:glutamate-1-semialdehyde 2,1-aminomutase activity"/>
    <property type="evidence" value="ECO:0007669"/>
    <property type="project" value="UniProtKB-UniRule"/>
</dbReference>
<dbReference type="InterPro" id="IPR015421">
    <property type="entry name" value="PyrdxlP-dep_Trfase_major"/>
</dbReference>
<dbReference type="SUPFAM" id="SSF53383">
    <property type="entry name" value="PLP-dependent transferases"/>
    <property type="match status" value="1"/>
</dbReference>
<dbReference type="GO" id="GO:0006782">
    <property type="term" value="P:protoporphyrinogen IX biosynthetic process"/>
    <property type="evidence" value="ECO:0007669"/>
    <property type="project" value="UniProtKB-UniRule"/>
</dbReference>
<dbReference type="UniPathway" id="UPA00251">
    <property type="reaction ID" value="UER00317"/>
</dbReference>
<dbReference type="PANTHER" id="PTHR43713:SF3">
    <property type="entry name" value="GLUTAMATE-1-SEMIALDEHYDE 2,1-AMINOMUTASE 1, CHLOROPLASTIC-RELATED"/>
    <property type="match status" value="1"/>
</dbReference>
<protein>
    <recommendedName>
        <fullName evidence="7">Glutamate-1-semialdehyde 2,1-aminomutase</fullName>
        <shortName evidence="7">GSA</shortName>
        <ecNumber evidence="7">5.4.3.8</ecNumber>
    </recommendedName>
    <alternativeName>
        <fullName evidence="7">Glutamate-1-semialdehyde aminotransferase</fullName>
        <shortName evidence="7">GSA-AT</shortName>
    </alternativeName>
</protein>
<dbReference type="GO" id="GO:0005737">
    <property type="term" value="C:cytoplasm"/>
    <property type="evidence" value="ECO:0007669"/>
    <property type="project" value="UniProtKB-SubCell"/>
</dbReference>
<comment type="pathway">
    <text evidence="2">Porphyrin-containing compound metabolism; protoporphyrin-IX biosynthesis; 5-aminolevulinate from L-glutamyl-tRNA(Glu): step 2/2.</text>
</comment>
<dbReference type="STRING" id="153721.MYP_2319"/>
<dbReference type="Gene3D" id="3.90.1150.10">
    <property type="entry name" value="Aspartate Aminotransferase, domain 1"/>
    <property type="match status" value="1"/>
</dbReference>
<gene>
    <name evidence="7" type="primary">hemL</name>
    <name evidence="8" type="ORF">MYP_2319</name>
</gene>
<dbReference type="GO" id="GO:0030170">
    <property type="term" value="F:pyridoxal phosphate binding"/>
    <property type="evidence" value="ECO:0007669"/>
    <property type="project" value="InterPro"/>
</dbReference>
<evidence type="ECO:0000256" key="1">
    <source>
        <dbReference type="ARBA" id="ARBA00001933"/>
    </source>
</evidence>
<dbReference type="FunFam" id="3.40.640.10:FF:000021">
    <property type="entry name" value="Glutamate-1-semialdehyde 2,1-aminomutase"/>
    <property type="match status" value="1"/>
</dbReference>
<keyword evidence="4 7" id="KW-0663">Pyridoxal phosphate</keyword>
<reference evidence="8 9" key="1">
    <citation type="submission" date="2014-09" db="EMBL/GenBank/DDBJ databases">
        <title>Sporocytophaga myxococcoides PG-01 genome sequencing.</title>
        <authorList>
            <person name="Liu L."/>
            <person name="Gao P.J."/>
            <person name="Chen G.J."/>
            <person name="Wang L.S."/>
        </authorList>
    </citation>
    <scope>NUCLEOTIDE SEQUENCE [LARGE SCALE GENOMIC DNA]</scope>
    <source>
        <strain evidence="8 9">PG-01</strain>
    </source>
</reference>
<keyword evidence="9" id="KW-1185">Reference proteome</keyword>
<dbReference type="CDD" id="cd00610">
    <property type="entry name" value="OAT_like"/>
    <property type="match status" value="1"/>
</dbReference>
<dbReference type="HAMAP" id="MF_00375">
    <property type="entry name" value="HemL_aminotrans_3"/>
    <property type="match status" value="1"/>
</dbReference>
<sequence length="432" mass="46299">MKTEKSHKLFERAKNVIPGGVNSPVRAFRAVGGNPLFIKRAEGAYLIDEDDNKYIELINSWGPMILGHANTDIENAVCEAVKDSLSFGAPGEREVFMAELITTMIPSIEKVRMVSSGTEATMAAVRLARGYTNRAKIIKFEGCYHGHGDSFLIAAGSGAITLGVPDSPGVTQGVANDTLTAPFNNLKAVQDLAAANKGQIAAIIIEPVAGNMGLVVPETGFLQGLRTLCDNEGIVLIFDEVMTGFRLSKGGAQQILNVKPDITTLGKIIGGGMPVGAYGGKKEIMDFVSPAGPVYQAGTLSGNPVAMAAGLAMLNYLNTHPEVYTHLENITARICEGFEKNLKELGIKGTVNKIGSMFTLFFTDQKVKDFETAKTSDTALFGRYFRAMLEEGVYLAPSQYESLFISTAITEELAEKIVNANYKALKAVLQNA</sequence>
<evidence type="ECO:0000256" key="4">
    <source>
        <dbReference type="ARBA" id="ARBA00022898"/>
    </source>
</evidence>
<dbReference type="NCBIfam" id="NF000818">
    <property type="entry name" value="PRK00062.1"/>
    <property type="match status" value="1"/>
</dbReference>
<proteinExistence type="inferred from homology"/>
<dbReference type="InterPro" id="IPR049704">
    <property type="entry name" value="Aminotrans_3_PPA_site"/>
</dbReference>
<keyword evidence="6 7" id="KW-0627">Porphyrin biosynthesis</keyword>
<dbReference type="PANTHER" id="PTHR43713">
    <property type="entry name" value="GLUTAMATE-1-SEMIALDEHYDE 2,1-AMINOMUTASE"/>
    <property type="match status" value="1"/>
</dbReference>
<name>A0A098LDN7_9BACT</name>
<dbReference type="Gene3D" id="3.40.640.10">
    <property type="entry name" value="Type I PLP-dependent aspartate aminotransferase-like (Major domain)"/>
    <property type="match status" value="1"/>
</dbReference>
<comment type="caution">
    <text evidence="8">The sequence shown here is derived from an EMBL/GenBank/DDBJ whole genome shotgun (WGS) entry which is preliminary data.</text>
</comment>
<dbReference type="InterPro" id="IPR005814">
    <property type="entry name" value="Aminotrans_3"/>
</dbReference>
<dbReference type="NCBIfam" id="TIGR00713">
    <property type="entry name" value="hemL"/>
    <property type="match status" value="1"/>
</dbReference>
<evidence type="ECO:0000313" key="9">
    <source>
        <dbReference type="Proteomes" id="UP000030185"/>
    </source>
</evidence>
<keyword evidence="5 7" id="KW-0413">Isomerase</keyword>
<dbReference type="PROSITE" id="PS00600">
    <property type="entry name" value="AA_TRANSFER_CLASS_3"/>
    <property type="match status" value="1"/>
</dbReference>
<dbReference type="Pfam" id="PF00202">
    <property type="entry name" value="Aminotran_3"/>
    <property type="match status" value="1"/>
</dbReference>
<dbReference type="Proteomes" id="UP000030185">
    <property type="component" value="Unassembled WGS sequence"/>
</dbReference>
<evidence type="ECO:0000313" key="8">
    <source>
        <dbReference type="EMBL" id="GAL85091.1"/>
    </source>
</evidence>
<evidence type="ECO:0000256" key="6">
    <source>
        <dbReference type="ARBA" id="ARBA00023244"/>
    </source>
</evidence>
<comment type="subcellular location">
    <subcellularLocation>
        <location evidence="7">Cytoplasm</location>
    </subcellularLocation>
</comment>
<keyword evidence="8" id="KW-0032">Aminotransferase</keyword>
<dbReference type="InterPro" id="IPR015424">
    <property type="entry name" value="PyrdxlP-dep_Trfase"/>
</dbReference>
<organism evidence="8 9">
    <name type="scientific">Sporocytophaga myxococcoides</name>
    <dbReference type="NCBI Taxonomy" id="153721"/>
    <lineage>
        <taxon>Bacteria</taxon>
        <taxon>Pseudomonadati</taxon>
        <taxon>Bacteroidota</taxon>
        <taxon>Cytophagia</taxon>
        <taxon>Cytophagales</taxon>
        <taxon>Cytophagaceae</taxon>
        <taxon>Sporocytophaga</taxon>
    </lineage>
</organism>
<keyword evidence="8" id="KW-0808">Transferase</keyword>